<dbReference type="InterPro" id="IPR010969">
    <property type="entry name" value="Cys_dSase-rel_unknwn_funct"/>
</dbReference>
<dbReference type="PIRSF" id="PIRSF005572">
    <property type="entry name" value="NifS"/>
    <property type="match status" value="1"/>
</dbReference>
<sequence length="385" mass="42141">MIYLDNAATSFPKPENVYTSMEKCIKTYCANPGRGSHSMSVQSSLEVNNTREKLASLLKTNDSLNICFTKNATEALNMAILGCLKEGDHVITTCMEHNSVLRPLKTLEKYNGIKLTIVEGDGVGRIDPFIIKRHINKKTRLIACTLSSNVNGIIMPVREISKIAESKGILFLLDASQGLGSIDIDLGRIYTSMLAFPGHKGLLGPQGTGGLYVSSGVRLNPLMSGGTGSKSEYLLQPDIMPDRFESGTLNTPGIVGLGAGVEFVLKTGLSEIKRKKDTLIKRLNDGLSQNRSIKLYNPQDVNENSGIVAFNVKDTDSSEICALLDKRYSIECRSGLHCAPLAHKHFNTNKTGMIRLSVGYFNTMDEIDNTILAINRIIYDVANKY</sequence>
<keyword evidence="4" id="KW-0663">Pyridoxal phosphate</keyword>
<dbReference type="AlphaFoldDB" id="S0FSI3"/>
<evidence type="ECO:0000313" key="8">
    <source>
        <dbReference type="Proteomes" id="UP000014155"/>
    </source>
</evidence>
<evidence type="ECO:0000256" key="4">
    <source>
        <dbReference type="ARBA" id="ARBA00022898"/>
    </source>
</evidence>
<dbReference type="InterPro" id="IPR000192">
    <property type="entry name" value="Aminotrans_V_dom"/>
</dbReference>
<evidence type="ECO:0000256" key="2">
    <source>
        <dbReference type="ARBA" id="ARBA00010447"/>
    </source>
</evidence>
<gene>
    <name evidence="7" type="ORF">CTER_0891</name>
</gene>
<organism evidence="7 8">
    <name type="scientific">Ruminiclostridium cellobioparum subsp. termitidis CT1112</name>
    <dbReference type="NCBI Taxonomy" id="1195236"/>
    <lineage>
        <taxon>Bacteria</taxon>
        <taxon>Bacillati</taxon>
        <taxon>Bacillota</taxon>
        <taxon>Clostridia</taxon>
        <taxon>Eubacteriales</taxon>
        <taxon>Oscillospiraceae</taxon>
        <taxon>Ruminiclostridium</taxon>
    </lineage>
</organism>
<dbReference type="InterPro" id="IPR015422">
    <property type="entry name" value="PyrdxlP-dep_Trfase_small"/>
</dbReference>
<protein>
    <recommendedName>
        <fullName evidence="3">cysteine desulfurase</fullName>
        <ecNumber evidence="3">2.8.1.7</ecNumber>
    </recommendedName>
</protein>
<dbReference type="PATRIC" id="fig|1195236.3.peg.1182"/>
<dbReference type="NCBIfam" id="TIGR01977">
    <property type="entry name" value="am_tr_V_EF2568"/>
    <property type="match status" value="1"/>
</dbReference>
<dbReference type="STRING" id="1195236.CTER_0891"/>
<dbReference type="Proteomes" id="UP000014155">
    <property type="component" value="Unassembled WGS sequence"/>
</dbReference>
<dbReference type="SUPFAM" id="SSF53383">
    <property type="entry name" value="PLP-dependent transferases"/>
    <property type="match status" value="1"/>
</dbReference>
<dbReference type="Gene3D" id="3.90.1150.10">
    <property type="entry name" value="Aspartate Aminotransferase, domain 1"/>
    <property type="match status" value="1"/>
</dbReference>
<accession>S0FSI3</accession>
<dbReference type="Pfam" id="PF00266">
    <property type="entry name" value="Aminotran_5"/>
    <property type="match status" value="1"/>
</dbReference>
<evidence type="ECO:0000259" key="6">
    <source>
        <dbReference type="Pfam" id="PF00266"/>
    </source>
</evidence>
<dbReference type="GO" id="GO:0031071">
    <property type="term" value="F:cysteine desulfurase activity"/>
    <property type="evidence" value="ECO:0007669"/>
    <property type="project" value="UniProtKB-EC"/>
</dbReference>
<proteinExistence type="inferred from homology"/>
<comment type="caution">
    <text evidence="7">The sequence shown here is derived from an EMBL/GenBank/DDBJ whole genome shotgun (WGS) entry which is preliminary data.</text>
</comment>
<evidence type="ECO:0000256" key="5">
    <source>
        <dbReference type="ARBA" id="ARBA00050776"/>
    </source>
</evidence>
<dbReference type="InterPro" id="IPR015421">
    <property type="entry name" value="PyrdxlP-dep_Trfase_major"/>
</dbReference>
<dbReference type="RefSeq" id="WP_004624204.1">
    <property type="nucleotide sequence ID" value="NZ_AORV01000021.1"/>
</dbReference>
<dbReference type="InterPro" id="IPR015424">
    <property type="entry name" value="PyrdxlP-dep_Trfase"/>
</dbReference>
<evidence type="ECO:0000256" key="1">
    <source>
        <dbReference type="ARBA" id="ARBA00001933"/>
    </source>
</evidence>
<comment type="similarity">
    <text evidence="2">Belongs to the class-V pyridoxal-phosphate-dependent aminotransferase family. Csd subfamily.</text>
</comment>
<comment type="cofactor">
    <cofactor evidence="1">
        <name>pyridoxal 5'-phosphate</name>
        <dbReference type="ChEBI" id="CHEBI:597326"/>
    </cofactor>
</comment>
<dbReference type="PANTHER" id="PTHR43586:SF4">
    <property type="entry name" value="ISOPENICILLIN N EPIMERASE"/>
    <property type="match status" value="1"/>
</dbReference>
<dbReference type="EMBL" id="AORV01000021">
    <property type="protein sequence ID" value="EMS73291.1"/>
    <property type="molecule type" value="Genomic_DNA"/>
</dbReference>
<name>S0FSI3_RUMCE</name>
<dbReference type="PANTHER" id="PTHR43586">
    <property type="entry name" value="CYSTEINE DESULFURASE"/>
    <property type="match status" value="1"/>
</dbReference>
<comment type="catalytic activity">
    <reaction evidence="5">
        <text>(sulfur carrier)-H + L-cysteine = (sulfur carrier)-SH + L-alanine</text>
        <dbReference type="Rhea" id="RHEA:43892"/>
        <dbReference type="Rhea" id="RHEA-COMP:14737"/>
        <dbReference type="Rhea" id="RHEA-COMP:14739"/>
        <dbReference type="ChEBI" id="CHEBI:29917"/>
        <dbReference type="ChEBI" id="CHEBI:35235"/>
        <dbReference type="ChEBI" id="CHEBI:57972"/>
        <dbReference type="ChEBI" id="CHEBI:64428"/>
        <dbReference type="EC" id="2.8.1.7"/>
    </reaction>
</comment>
<dbReference type="InterPro" id="IPR016454">
    <property type="entry name" value="Cysteine_dSase"/>
</dbReference>
<feature type="domain" description="Aminotransferase class V" evidence="6">
    <location>
        <begin position="2"/>
        <end position="369"/>
    </location>
</feature>
<evidence type="ECO:0000313" key="7">
    <source>
        <dbReference type="EMBL" id="EMS73291.1"/>
    </source>
</evidence>
<dbReference type="Gene3D" id="3.40.640.10">
    <property type="entry name" value="Type I PLP-dependent aspartate aminotransferase-like (Major domain)"/>
    <property type="match status" value="1"/>
</dbReference>
<dbReference type="EC" id="2.8.1.7" evidence="3"/>
<keyword evidence="8" id="KW-1185">Reference proteome</keyword>
<dbReference type="eggNOG" id="COG0520">
    <property type="taxonomic scope" value="Bacteria"/>
</dbReference>
<evidence type="ECO:0000256" key="3">
    <source>
        <dbReference type="ARBA" id="ARBA00012239"/>
    </source>
</evidence>
<reference evidence="7 8" key="1">
    <citation type="journal article" date="2013" name="Genome Announc.">
        <title>Draft Genome Sequence of the Cellulolytic, Mesophilic, Anaerobic Bacterium Clostridium termitidis Strain CT1112 (DSM 5398).</title>
        <authorList>
            <person name="Lal S."/>
            <person name="Ramachandran U."/>
            <person name="Zhang X."/>
            <person name="Munir R."/>
            <person name="Sparling R."/>
            <person name="Levin D.B."/>
        </authorList>
    </citation>
    <scope>NUCLEOTIDE SEQUENCE [LARGE SCALE GENOMIC DNA]</scope>
    <source>
        <strain evidence="7 8">CT1112</strain>
    </source>
</reference>